<comment type="caution">
    <text evidence="1">The sequence shown here is derived from an EMBL/GenBank/DDBJ whole genome shotgun (WGS) entry which is preliminary data.</text>
</comment>
<dbReference type="EMBL" id="JAIWYP010000007">
    <property type="protein sequence ID" value="KAH3793988.1"/>
    <property type="molecule type" value="Genomic_DNA"/>
</dbReference>
<gene>
    <name evidence="1" type="ORF">DPMN_147516</name>
</gene>
<sequence length="65" mass="6906">MMELLVNNPLSLVIAAVAMAILILTSAELVPSMDRVAPKYFKLVTFSSLSHGDICTCAGHAVHPP</sequence>
<organism evidence="1 2">
    <name type="scientific">Dreissena polymorpha</name>
    <name type="common">Zebra mussel</name>
    <name type="synonym">Mytilus polymorpha</name>
    <dbReference type="NCBI Taxonomy" id="45954"/>
    <lineage>
        <taxon>Eukaryota</taxon>
        <taxon>Metazoa</taxon>
        <taxon>Spiralia</taxon>
        <taxon>Lophotrochozoa</taxon>
        <taxon>Mollusca</taxon>
        <taxon>Bivalvia</taxon>
        <taxon>Autobranchia</taxon>
        <taxon>Heteroconchia</taxon>
        <taxon>Euheterodonta</taxon>
        <taxon>Imparidentia</taxon>
        <taxon>Neoheterodontei</taxon>
        <taxon>Myida</taxon>
        <taxon>Dreissenoidea</taxon>
        <taxon>Dreissenidae</taxon>
        <taxon>Dreissena</taxon>
    </lineage>
</organism>
<dbReference type="AlphaFoldDB" id="A0A9D4F8G4"/>
<accession>A0A9D4F8G4</accession>
<reference evidence="1" key="2">
    <citation type="submission" date="2020-11" db="EMBL/GenBank/DDBJ databases">
        <authorList>
            <person name="McCartney M.A."/>
            <person name="Auch B."/>
            <person name="Kono T."/>
            <person name="Mallez S."/>
            <person name="Becker A."/>
            <person name="Gohl D.M."/>
            <person name="Silverstein K.A.T."/>
            <person name="Koren S."/>
            <person name="Bechman K.B."/>
            <person name="Herman A."/>
            <person name="Abrahante J.E."/>
            <person name="Garbe J."/>
        </authorList>
    </citation>
    <scope>NUCLEOTIDE SEQUENCE</scope>
    <source>
        <strain evidence="1">Duluth1</strain>
        <tissue evidence="1">Whole animal</tissue>
    </source>
</reference>
<dbReference type="Proteomes" id="UP000828390">
    <property type="component" value="Unassembled WGS sequence"/>
</dbReference>
<name>A0A9D4F8G4_DREPO</name>
<evidence type="ECO:0000313" key="2">
    <source>
        <dbReference type="Proteomes" id="UP000828390"/>
    </source>
</evidence>
<evidence type="ECO:0000313" key="1">
    <source>
        <dbReference type="EMBL" id="KAH3793988.1"/>
    </source>
</evidence>
<reference evidence="1" key="1">
    <citation type="journal article" date="2019" name="bioRxiv">
        <title>The Genome of the Zebra Mussel, Dreissena polymorpha: A Resource for Invasive Species Research.</title>
        <authorList>
            <person name="McCartney M.A."/>
            <person name="Auch B."/>
            <person name="Kono T."/>
            <person name="Mallez S."/>
            <person name="Zhang Y."/>
            <person name="Obille A."/>
            <person name="Becker A."/>
            <person name="Abrahante J.E."/>
            <person name="Garbe J."/>
            <person name="Badalamenti J.P."/>
            <person name="Herman A."/>
            <person name="Mangelson H."/>
            <person name="Liachko I."/>
            <person name="Sullivan S."/>
            <person name="Sone E.D."/>
            <person name="Koren S."/>
            <person name="Silverstein K.A.T."/>
            <person name="Beckman K.B."/>
            <person name="Gohl D.M."/>
        </authorList>
    </citation>
    <scope>NUCLEOTIDE SEQUENCE</scope>
    <source>
        <strain evidence="1">Duluth1</strain>
        <tissue evidence="1">Whole animal</tissue>
    </source>
</reference>
<proteinExistence type="predicted"/>
<protein>
    <submittedName>
        <fullName evidence="1">Uncharacterized protein</fullName>
    </submittedName>
</protein>
<keyword evidence="2" id="KW-1185">Reference proteome</keyword>